<dbReference type="OrthoDB" id="5329176at2759"/>
<feature type="transmembrane region" description="Helical" evidence="7">
    <location>
        <begin position="42"/>
        <end position="65"/>
    </location>
</feature>
<keyword evidence="2 7" id="KW-0812">Transmembrane</keyword>
<dbReference type="InterPro" id="IPR052337">
    <property type="entry name" value="SAT4-like"/>
</dbReference>
<evidence type="ECO:0000256" key="3">
    <source>
        <dbReference type="ARBA" id="ARBA00022989"/>
    </source>
</evidence>
<evidence type="ECO:0000256" key="5">
    <source>
        <dbReference type="ARBA" id="ARBA00038359"/>
    </source>
</evidence>
<keyword evidence="10" id="KW-1185">Reference proteome</keyword>
<evidence type="ECO:0000256" key="2">
    <source>
        <dbReference type="ARBA" id="ARBA00022692"/>
    </source>
</evidence>
<reference evidence="9" key="1">
    <citation type="journal article" date="2020" name="Stud. Mycol.">
        <title>101 Dothideomycetes genomes: a test case for predicting lifestyles and emergence of pathogens.</title>
        <authorList>
            <person name="Haridas S."/>
            <person name="Albert R."/>
            <person name="Binder M."/>
            <person name="Bloem J."/>
            <person name="Labutti K."/>
            <person name="Salamov A."/>
            <person name="Andreopoulos B."/>
            <person name="Baker S."/>
            <person name="Barry K."/>
            <person name="Bills G."/>
            <person name="Bluhm B."/>
            <person name="Cannon C."/>
            <person name="Castanera R."/>
            <person name="Culley D."/>
            <person name="Daum C."/>
            <person name="Ezra D."/>
            <person name="Gonzalez J."/>
            <person name="Henrissat B."/>
            <person name="Kuo A."/>
            <person name="Liang C."/>
            <person name="Lipzen A."/>
            <person name="Lutzoni F."/>
            <person name="Magnuson J."/>
            <person name="Mondo S."/>
            <person name="Nolan M."/>
            <person name="Ohm R."/>
            <person name="Pangilinan J."/>
            <person name="Park H.-J."/>
            <person name="Ramirez L."/>
            <person name="Alfaro M."/>
            <person name="Sun H."/>
            <person name="Tritt A."/>
            <person name="Yoshinaga Y."/>
            <person name="Zwiers L.-H."/>
            <person name="Turgeon B."/>
            <person name="Goodwin S."/>
            <person name="Spatafora J."/>
            <person name="Crous P."/>
            <person name="Grigoriev I."/>
        </authorList>
    </citation>
    <scope>NUCLEOTIDE SEQUENCE</scope>
    <source>
        <strain evidence="9">CBS 207.26</strain>
    </source>
</reference>
<keyword evidence="3 7" id="KW-1133">Transmembrane helix</keyword>
<dbReference type="Pfam" id="PF20684">
    <property type="entry name" value="Fung_rhodopsin"/>
    <property type="match status" value="1"/>
</dbReference>
<protein>
    <recommendedName>
        <fullName evidence="8">Rhodopsin domain-containing protein</fullName>
    </recommendedName>
</protein>
<name>A0A6A6EUH1_9PEZI</name>
<feature type="transmembrane region" description="Helical" evidence="7">
    <location>
        <begin position="209"/>
        <end position="232"/>
    </location>
</feature>
<comment type="similarity">
    <text evidence="5">Belongs to the SAT4 family.</text>
</comment>
<evidence type="ECO:0000256" key="7">
    <source>
        <dbReference type="SAM" id="Phobius"/>
    </source>
</evidence>
<feature type="transmembrane region" description="Helical" evidence="7">
    <location>
        <begin position="77"/>
        <end position="101"/>
    </location>
</feature>
<feature type="transmembrane region" description="Helical" evidence="7">
    <location>
        <begin position="154"/>
        <end position="178"/>
    </location>
</feature>
<comment type="subcellular location">
    <subcellularLocation>
        <location evidence="1">Membrane</location>
        <topology evidence="1">Multi-pass membrane protein</topology>
    </subcellularLocation>
</comment>
<dbReference type="PANTHER" id="PTHR33048:SF129">
    <property type="entry name" value="INTEGRAL MEMBRANE PROTEIN-RELATED"/>
    <property type="match status" value="1"/>
</dbReference>
<feature type="compositionally biased region" description="Basic and acidic residues" evidence="6">
    <location>
        <begin position="430"/>
        <end position="443"/>
    </location>
</feature>
<dbReference type="AlphaFoldDB" id="A0A6A6EUH1"/>
<evidence type="ECO:0000256" key="4">
    <source>
        <dbReference type="ARBA" id="ARBA00023136"/>
    </source>
</evidence>
<evidence type="ECO:0000313" key="10">
    <source>
        <dbReference type="Proteomes" id="UP000800200"/>
    </source>
</evidence>
<feature type="domain" description="Rhodopsin" evidence="8">
    <location>
        <begin position="61"/>
        <end position="308"/>
    </location>
</feature>
<dbReference type="Proteomes" id="UP000800200">
    <property type="component" value="Unassembled WGS sequence"/>
</dbReference>
<evidence type="ECO:0000256" key="1">
    <source>
        <dbReference type="ARBA" id="ARBA00004141"/>
    </source>
</evidence>
<dbReference type="PANTHER" id="PTHR33048">
    <property type="entry name" value="PTH11-LIKE INTEGRAL MEMBRANE PROTEIN (AFU_ORTHOLOGUE AFUA_5G11245)"/>
    <property type="match status" value="1"/>
</dbReference>
<feature type="transmembrane region" description="Helical" evidence="7">
    <location>
        <begin position="282"/>
        <end position="306"/>
    </location>
</feature>
<feature type="transmembrane region" description="Helical" evidence="7">
    <location>
        <begin position="244"/>
        <end position="270"/>
    </location>
</feature>
<sequence>MADGLFARADDLFPRSGGLHPPSSVIASWPAPNYENPTTRGWTGPILLIAILALTLTVHAARMWARIKVAKNAGLDDLLMSIAMVPLMGLTITVILGSMGSNCTLGIKLKTTLITSRKSTLAIEVLYLVATCLIKISILCFYRRITNGTISRTFIYWVWGSIVLVVCYGVIFIFVIIFSCSPVKGYWRLFDLMWRLKNDVKCHNEAAEIVSVVVISTLQDLFICALPIFLVWNLQIPLRQKVALTGIFALGLLTCVCGIMRTYYAIYVYYYTYDITWYAFYGWIWTALEADLGVICASAPALKVFFRRYFNLSANRSGNSDSYGKRSARSDKASGKYPWSSLPSIHHGNETDISTEVPLNQIKVSRGMDVKFEDRDDAVSQASYASTKELTAIPSASSEWPGSPSTGWVEGCRTVCAAVGPESEDSSGNMREDVDIERDAVNR</sequence>
<feature type="region of interest" description="Disordered" evidence="6">
    <location>
        <begin position="419"/>
        <end position="443"/>
    </location>
</feature>
<dbReference type="InterPro" id="IPR049326">
    <property type="entry name" value="Rhodopsin_dom_fungi"/>
</dbReference>
<evidence type="ECO:0000259" key="8">
    <source>
        <dbReference type="Pfam" id="PF20684"/>
    </source>
</evidence>
<accession>A0A6A6EUH1</accession>
<keyword evidence="4 7" id="KW-0472">Membrane</keyword>
<evidence type="ECO:0000313" key="9">
    <source>
        <dbReference type="EMBL" id="KAF2194653.1"/>
    </source>
</evidence>
<feature type="transmembrane region" description="Helical" evidence="7">
    <location>
        <begin position="121"/>
        <end position="142"/>
    </location>
</feature>
<dbReference type="GO" id="GO:0016020">
    <property type="term" value="C:membrane"/>
    <property type="evidence" value="ECO:0007669"/>
    <property type="project" value="UniProtKB-SubCell"/>
</dbReference>
<dbReference type="EMBL" id="ML994611">
    <property type="protein sequence ID" value="KAF2194653.1"/>
    <property type="molecule type" value="Genomic_DNA"/>
</dbReference>
<proteinExistence type="inferred from homology"/>
<gene>
    <name evidence="9" type="ORF">K469DRAFT_686649</name>
</gene>
<organism evidence="9 10">
    <name type="scientific">Zopfia rhizophila CBS 207.26</name>
    <dbReference type="NCBI Taxonomy" id="1314779"/>
    <lineage>
        <taxon>Eukaryota</taxon>
        <taxon>Fungi</taxon>
        <taxon>Dikarya</taxon>
        <taxon>Ascomycota</taxon>
        <taxon>Pezizomycotina</taxon>
        <taxon>Dothideomycetes</taxon>
        <taxon>Dothideomycetes incertae sedis</taxon>
        <taxon>Zopfiaceae</taxon>
        <taxon>Zopfia</taxon>
    </lineage>
</organism>
<evidence type="ECO:0000256" key="6">
    <source>
        <dbReference type="SAM" id="MobiDB-lite"/>
    </source>
</evidence>